<dbReference type="Gene3D" id="3.80.10.10">
    <property type="entry name" value="Ribonuclease Inhibitor"/>
    <property type="match status" value="1"/>
</dbReference>
<evidence type="ECO:0000313" key="2">
    <source>
        <dbReference type="Proteomes" id="UP000623467"/>
    </source>
</evidence>
<reference evidence="1" key="1">
    <citation type="submission" date="2020-05" db="EMBL/GenBank/DDBJ databases">
        <title>Mycena genomes resolve the evolution of fungal bioluminescence.</title>
        <authorList>
            <person name="Tsai I.J."/>
        </authorList>
    </citation>
    <scope>NUCLEOTIDE SEQUENCE</scope>
    <source>
        <strain evidence="1">160909Yilan</strain>
    </source>
</reference>
<protein>
    <submittedName>
        <fullName evidence="1">F-box domain-containing protein</fullName>
    </submittedName>
</protein>
<sequence length="537" mass="60745">MPLVCEKCGHNNTWATSSVSQDTILATGTTTATSDRAALAEIEIEMARFKSYSTSYISALEGHKKAVELRLQAVVYPILSLPMEITARIFVECLPEDGHRRSSRKHAPLLLMRVCRRWKDIAVSISELWNVLPIRCLNVSRTSDETMMVRRGLLAGLAPWFSRAQARPLSLTVYQNRRFSKGREVYDNISRTEQLDISPILSRLGRLDVSLLADEIQSLASWNTPFPRLRCLSLSSPDSVLSDVLRNAPLLRELCWSRDSRASLDFRWFASTTLTKLEISPNGYGVLATQFIDILQNFPALADLACVVDMRTFNPQPPLTFPNLRSLNLSYDFSRYDYLEDMVAPIRLLDLLTLPHLNRLHCTLALHSEVVSSFLTRSACIIRELSCEFRGDGPIESDIWLVLQLFPSVETLAVGLQTDICYLLDGIDTKHYDHRRAPHLLPQMQHLTVSYGGLVASRSPITPINYSDIIDIVHRRRGDSDMVELRSLHIMINESTEWNWYPGDSLAAEFGRLISAGLDFTIGVDGKVKWPRARTRV</sequence>
<organism evidence="1 2">
    <name type="scientific">Mycena sanguinolenta</name>
    <dbReference type="NCBI Taxonomy" id="230812"/>
    <lineage>
        <taxon>Eukaryota</taxon>
        <taxon>Fungi</taxon>
        <taxon>Dikarya</taxon>
        <taxon>Basidiomycota</taxon>
        <taxon>Agaricomycotina</taxon>
        <taxon>Agaricomycetes</taxon>
        <taxon>Agaricomycetidae</taxon>
        <taxon>Agaricales</taxon>
        <taxon>Marasmiineae</taxon>
        <taxon>Mycenaceae</taxon>
        <taxon>Mycena</taxon>
    </lineage>
</organism>
<dbReference type="SUPFAM" id="SSF52047">
    <property type="entry name" value="RNI-like"/>
    <property type="match status" value="1"/>
</dbReference>
<dbReference type="AlphaFoldDB" id="A0A8H6Y0J5"/>
<dbReference type="OrthoDB" id="2269034at2759"/>
<dbReference type="EMBL" id="JACAZH010000015">
    <property type="protein sequence ID" value="KAF7349642.1"/>
    <property type="molecule type" value="Genomic_DNA"/>
</dbReference>
<evidence type="ECO:0000313" key="1">
    <source>
        <dbReference type="EMBL" id="KAF7349642.1"/>
    </source>
</evidence>
<accession>A0A8H6Y0J5</accession>
<keyword evidence="2" id="KW-1185">Reference proteome</keyword>
<name>A0A8H6Y0J5_9AGAR</name>
<comment type="caution">
    <text evidence="1">The sequence shown here is derived from an EMBL/GenBank/DDBJ whole genome shotgun (WGS) entry which is preliminary data.</text>
</comment>
<dbReference type="InterPro" id="IPR032675">
    <property type="entry name" value="LRR_dom_sf"/>
</dbReference>
<dbReference type="Proteomes" id="UP000623467">
    <property type="component" value="Unassembled WGS sequence"/>
</dbReference>
<gene>
    <name evidence="1" type="ORF">MSAN_01690600</name>
</gene>
<proteinExistence type="predicted"/>